<proteinExistence type="predicted"/>
<reference evidence="2 3" key="1">
    <citation type="submission" date="2022-12" db="EMBL/GenBank/DDBJ databases">
        <title>Chitinophagaceae gen. sp. nov., a new member of the family Chitinophagaceae, isolated from soil in a chemical factory.</title>
        <authorList>
            <person name="Ke Z."/>
        </authorList>
    </citation>
    <scope>NUCLEOTIDE SEQUENCE [LARGE SCALE GENOMIC DNA]</scope>
    <source>
        <strain evidence="2 3">LY-5</strain>
    </source>
</reference>
<name>A0ABT4UI43_9BACT</name>
<dbReference type="NCBIfam" id="NF007757">
    <property type="entry name" value="PRK10438.1"/>
    <property type="match status" value="1"/>
</dbReference>
<feature type="domain" description="CN hydrolase" evidence="1">
    <location>
        <begin position="4"/>
        <end position="239"/>
    </location>
</feature>
<evidence type="ECO:0000313" key="2">
    <source>
        <dbReference type="EMBL" id="MDA3614516.1"/>
    </source>
</evidence>
<dbReference type="EMBL" id="JAQGEF010000006">
    <property type="protein sequence ID" value="MDA3614516.1"/>
    <property type="molecule type" value="Genomic_DNA"/>
</dbReference>
<dbReference type="PANTHER" id="PTHR47799:SF1">
    <property type="entry name" value="OMEGA-AMIDASE YAFV"/>
    <property type="match status" value="1"/>
</dbReference>
<dbReference type="RefSeq" id="WP_407030841.1">
    <property type="nucleotide sequence ID" value="NZ_JAQGEF010000006.1"/>
</dbReference>
<dbReference type="Proteomes" id="UP001210231">
    <property type="component" value="Unassembled WGS sequence"/>
</dbReference>
<dbReference type="PANTHER" id="PTHR47799">
    <property type="entry name" value="OMEGA-AMIDASE YAFV"/>
    <property type="match status" value="1"/>
</dbReference>
<accession>A0ABT4UI43</accession>
<evidence type="ECO:0000259" key="1">
    <source>
        <dbReference type="PROSITE" id="PS50263"/>
    </source>
</evidence>
<dbReference type="InterPro" id="IPR052737">
    <property type="entry name" value="Omega-amidase_YafV"/>
</dbReference>
<keyword evidence="3" id="KW-1185">Reference proteome</keyword>
<dbReference type="PROSITE" id="PS50263">
    <property type="entry name" value="CN_HYDROLASE"/>
    <property type="match status" value="1"/>
</dbReference>
<comment type="caution">
    <text evidence="2">The sequence shown here is derived from an EMBL/GenBank/DDBJ whole genome shotgun (WGS) entry which is preliminary data.</text>
</comment>
<evidence type="ECO:0000313" key="3">
    <source>
        <dbReference type="Proteomes" id="UP001210231"/>
    </source>
</evidence>
<dbReference type="InterPro" id="IPR036526">
    <property type="entry name" value="C-N_Hydrolase_sf"/>
</dbReference>
<protein>
    <submittedName>
        <fullName evidence="2">Amidohydrolase</fullName>
    </submittedName>
</protein>
<dbReference type="Pfam" id="PF00795">
    <property type="entry name" value="CN_hydrolase"/>
    <property type="match status" value="1"/>
</dbReference>
<dbReference type="CDD" id="cd07575">
    <property type="entry name" value="Xc-1258_like"/>
    <property type="match status" value="1"/>
</dbReference>
<gene>
    <name evidence="2" type="ORF">O3P16_06830</name>
</gene>
<dbReference type="InterPro" id="IPR003010">
    <property type="entry name" value="C-N_Hydrolase"/>
</dbReference>
<sequence length="262" mass="29900">MNQLSISIVQHNIIWENKAANLEALASKIKAIKKTELVVLPEMFSTGFTMDPVPHAETMDGHTVQWIISQAQTKKIALVGSIIIQEHNNFYNRLILALPNGKVGTYDKRHLFAFAGEHEQYTPGEKRFITSINGIKINLQVCYDIRFPVWARQQQPDGEAEYDVLINIANWPQKRSYHWKTLLTARAIENQCYVIGVNRTGVDGNGHHYNGQSRIINPLGNTVYAANILEDVFTYTITKEEIEKIRNDFPFLKDADDFSILK</sequence>
<organism evidence="2 3">
    <name type="scientific">Polluticaenibacter yanchengensis</name>
    <dbReference type="NCBI Taxonomy" id="3014562"/>
    <lineage>
        <taxon>Bacteria</taxon>
        <taxon>Pseudomonadati</taxon>
        <taxon>Bacteroidota</taxon>
        <taxon>Chitinophagia</taxon>
        <taxon>Chitinophagales</taxon>
        <taxon>Chitinophagaceae</taxon>
        <taxon>Polluticaenibacter</taxon>
    </lineage>
</organism>
<dbReference type="SUPFAM" id="SSF56317">
    <property type="entry name" value="Carbon-nitrogen hydrolase"/>
    <property type="match status" value="1"/>
</dbReference>
<dbReference type="Gene3D" id="3.60.110.10">
    <property type="entry name" value="Carbon-nitrogen hydrolase"/>
    <property type="match status" value="1"/>
</dbReference>